<dbReference type="PROSITE" id="PS50262">
    <property type="entry name" value="G_PROTEIN_RECEP_F1_2"/>
    <property type="match status" value="1"/>
</dbReference>
<dbReference type="SUPFAM" id="SSF81321">
    <property type="entry name" value="Family A G protein-coupled receptor-like"/>
    <property type="match status" value="1"/>
</dbReference>
<feature type="transmembrane region" description="Helical" evidence="5">
    <location>
        <begin position="133"/>
        <end position="154"/>
    </location>
</feature>
<accession>A0ABM0JR88</accession>
<keyword evidence="7" id="KW-1185">Reference proteome</keyword>
<dbReference type="PRINTS" id="PR00237">
    <property type="entry name" value="GPCRRHODOPSN"/>
</dbReference>
<dbReference type="Pfam" id="PF00001">
    <property type="entry name" value="7tm_1"/>
    <property type="match status" value="1"/>
</dbReference>
<evidence type="ECO:0000256" key="1">
    <source>
        <dbReference type="ARBA" id="ARBA00004370"/>
    </source>
</evidence>
<evidence type="ECO:0000256" key="4">
    <source>
        <dbReference type="ARBA" id="ARBA00023136"/>
    </source>
</evidence>
<dbReference type="InterPro" id="IPR052954">
    <property type="entry name" value="GPCR-Ligand_Int"/>
</dbReference>
<feature type="transmembrane region" description="Helical" evidence="5">
    <location>
        <begin position="352"/>
        <end position="376"/>
    </location>
</feature>
<evidence type="ECO:0000256" key="3">
    <source>
        <dbReference type="ARBA" id="ARBA00022989"/>
    </source>
</evidence>
<proteinExistence type="predicted"/>
<name>A0ABM0JR88_APLCA</name>
<dbReference type="GeneID" id="101852856"/>
<keyword evidence="4 5" id="KW-0472">Membrane</keyword>
<reference evidence="8" key="1">
    <citation type="submission" date="2025-08" db="UniProtKB">
        <authorList>
            <consortium name="RefSeq"/>
        </authorList>
    </citation>
    <scope>IDENTIFICATION</scope>
</reference>
<evidence type="ECO:0000313" key="8">
    <source>
        <dbReference type="RefSeq" id="XP_005099666.1"/>
    </source>
</evidence>
<gene>
    <name evidence="8" type="primary">LOC101852856</name>
</gene>
<feature type="transmembrane region" description="Helical" evidence="5">
    <location>
        <begin position="220"/>
        <end position="253"/>
    </location>
</feature>
<evidence type="ECO:0000259" key="6">
    <source>
        <dbReference type="PROSITE" id="PS50262"/>
    </source>
</evidence>
<feature type="transmembrane region" description="Helical" evidence="5">
    <location>
        <begin position="95"/>
        <end position="113"/>
    </location>
</feature>
<keyword evidence="2 5" id="KW-0812">Transmembrane</keyword>
<dbReference type="RefSeq" id="XP_005099666.1">
    <property type="nucleotide sequence ID" value="XM_005099609.1"/>
</dbReference>
<keyword evidence="3 5" id="KW-1133">Transmembrane helix</keyword>
<evidence type="ECO:0000313" key="7">
    <source>
        <dbReference type="Proteomes" id="UP000694888"/>
    </source>
</evidence>
<comment type="subcellular location">
    <subcellularLocation>
        <location evidence="1">Membrane</location>
    </subcellularLocation>
</comment>
<dbReference type="PANTHER" id="PTHR46641:SF2">
    <property type="entry name" value="FMRFAMIDE RECEPTOR"/>
    <property type="match status" value="1"/>
</dbReference>
<feature type="domain" description="G-protein coupled receptors family 1 profile" evidence="6">
    <location>
        <begin position="74"/>
        <end position="375"/>
    </location>
</feature>
<feature type="transmembrane region" description="Helical" evidence="5">
    <location>
        <begin position="59"/>
        <end position="83"/>
    </location>
</feature>
<dbReference type="Gene3D" id="1.20.1070.10">
    <property type="entry name" value="Rhodopsin 7-helix transmembrane proteins"/>
    <property type="match status" value="1"/>
</dbReference>
<dbReference type="Proteomes" id="UP000694888">
    <property type="component" value="Unplaced"/>
</dbReference>
<organism evidence="7 8">
    <name type="scientific">Aplysia californica</name>
    <name type="common">California sea hare</name>
    <dbReference type="NCBI Taxonomy" id="6500"/>
    <lineage>
        <taxon>Eukaryota</taxon>
        <taxon>Metazoa</taxon>
        <taxon>Spiralia</taxon>
        <taxon>Lophotrochozoa</taxon>
        <taxon>Mollusca</taxon>
        <taxon>Gastropoda</taxon>
        <taxon>Heterobranchia</taxon>
        <taxon>Euthyneura</taxon>
        <taxon>Tectipleura</taxon>
        <taxon>Aplysiida</taxon>
        <taxon>Aplysioidea</taxon>
        <taxon>Aplysiidae</taxon>
        <taxon>Aplysia</taxon>
    </lineage>
</organism>
<evidence type="ECO:0000256" key="2">
    <source>
        <dbReference type="ARBA" id="ARBA00022692"/>
    </source>
</evidence>
<dbReference type="InterPro" id="IPR017452">
    <property type="entry name" value="GPCR_Rhodpsn_7TM"/>
</dbReference>
<dbReference type="PANTHER" id="PTHR46641">
    <property type="entry name" value="FMRFAMIDE RECEPTOR-RELATED"/>
    <property type="match status" value="1"/>
</dbReference>
<feature type="transmembrane region" description="Helical" evidence="5">
    <location>
        <begin position="174"/>
        <end position="200"/>
    </location>
</feature>
<evidence type="ECO:0000256" key="5">
    <source>
        <dbReference type="SAM" id="Phobius"/>
    </source>
</evidence>
<feature type="transmembrane region" description="Helical" evidence="5">
    <location>
        <begin position="312"/>
        <end position="332"/>
    </location>
</feature>
<dbReference type="InterPro" id="IPR000276">
    <property type="entry name" value="GPCR_Rhodpsn"/>
</dbReference>
<protein>
    <submittedName>
        <fullName evidence="8">Prostaglandin E2 receptor EP4 subtype-like</fullName>
    </submittedName>
</protein>
<sequence>MGNPAKFHSNTSFIMINSTDNFTFFEQNSVPFFFLNDQDGISNSTDVVSSEIIYYVRHILYTSAAVICGFGIVFNVIILCVFCRQGFAECVHISLVGLAVSDLLVLSLSLLYRPFSWYLEIWFGEEPTELLHAGGWLVLGLAINSSSLAVFICVERCLCIALPFKVKEIITPKVTLIAVVAIFVVAIGTVVPSLFALRFGYRRDSTNNATVLNLYFTEHYVILTYISYVLATPLQISSLICLCVVTLALIIFLTQHQRSRQGFLRSSTTATTPTTSTTTTAAAVAATTTAANSNSGNSNSSSTSSSVKERRLIRMVVLLSSVILLCFLPAQMSSVATLIEPEFSGQGRYGKLYRLCWGVAYFLYAVNSSINVFVYYSMSSKFKKTLRSMLGLK</sequence>